<reference evidence="3 4" key="1">
    <citation type="submission" date="2019-04" db="EMBL/GenBank/DDBJ databases">
        <title>Sphingomonas psychrotolerans sp. nov., isolated from soil in the Tianshan Mountains, Xinjiang, China.</title>
        <authorList>
            <person name="Luo Y."/>
            <person name="Sheng H."/>
        </authorList>
    </citation>
    <scope>NUCLEOTIDE SEQUENCE [LARGE SCALE GENOMIC DNA]</scope>
    <source>
        <strain evidence="3 4">ZFGT-11</strain>
    </source>
</reference>
<dbReference type="InterPro" id="IPR012223">
    <property type="entry name" value="TEII"/>
</dbReference>
<evidence type="ECO:0000313" key="3">
    <source>
        <dbReference type="EMBL" id="TGX48418.1"/>
    </source>
</evidence>
<dbReference type="PANTHER" id="PTHR11487:SF0">
    <property type="entry name" value="S-ACYL FATTY ACID SYNTHASE THIOESTERASE, MEDIUM CHAIN"/>
    <property type="match status" value="1"/>
</dbReference>
<dbReference type="Proteomes" id="UP000306147">
    <property type="component" value="Unassembled WGS sequence"/>
</dbReference>
<protein>
    <submittedName>
        <fullName evidence="3">Thioesterase</fullName>
    </submittedName>
</protein>
<gene>
    <name evidence="3" type="ORF">E5A73_20975</name>
</gene>
<comment type="similarity">
    <text evidence="1">Belongs to the thioesterase family.</text>
</comment>
<dbReference type="InterPro" id="IPR029058">
    <property type="entry name" value="AB_hydrolase_fold"/>
</dbReference>
<dbReference type="GO" id="GO:0008610">
    <property type="term" value="P:lipid biosynthetic process"/>
    <property type="evidence" value="ECO:0007669"/>
    <property type="project" value="TreeGrafter"/>
</dbReference>
<keyword evidence="4" id="KW-1185">Reference proteome</keyword>
<feature type="domain" description="Thioesterase" evidence="2">
    <location>
        <begin position="5"/>
        <end position="225"/>
    </location>
</feature>
<name>A0A4S1WY13_9SPHN</name>
<accession>A0A4S1WY13</accession>
<proteinExistence type="inferred from homology"/>
<evidence type="ECO:0000256" key="1">
    <source>
        <dbReference type="ARBA" id="ARBA00007169"/>
    </source>
</evidence>
<evidence type="ECO:0000259" key="2">
    <source>
        <dbReference type="Pfam" id="PF00975"/>
    </source>
</evidence>
<sequence>MGRLLICFPHAGGGTIFFRSWQRMLAGHFEVEPVLLPGRERRLLDPPCLRIEAAIDDALPRLRGKVEAASSVTVFGHSLGAVLAYAFVLRLSDVTGIQASRLIASGSHPPHKPRPRHATGLRDDAFLAKVSEFAGFNDPAMLDLEMRELLLPMLRADVAMHESYLPEPRRTASPITVVRGRDDALISAEDLLPWQDVAEKPIEMITVPGGHMYPVEQPEPMFELLKHYAD</sequence>
<dbReference type="Pfam" id="PF00975">
    <property type="entry name" value="Thioesterase"/>
    <property type="match status" value="1"/>
</dbReference>
<dbReference type="Gene3D" id="3.40.50.1820">
    <property type="entry name" value="alpha/beta hydrolase"/>
    <property type="match status" value="1"/>
</dbReference>
<dbReference type="PANTHER" id="PTHR11487">
    <property type="entry name" value="THIOESTERASE"/>
    <property type="match status" value="1"/>
</dbReference>
<dbReference type="SUPFAM" id="SSF53474">
    <property type="entry name" value="alpha/beta-Hydrolases"/>
    <property type="match status" value="1"/>
</dbReference>
<dbReference type="EMBL" id="SRXT01000012">
    <property type="protein sequence ID" value="TGX48418.1"/>
    <property type="molecule type" value="Genomic_DNA"/>
</dbReference>
<organism evidence="3 4">
    <name type="scientific">Sphingomonas gei</name>
    <dbReference type="NCBI Taxonomy" id="1395960"/>
    <lineage>
        <taxon>Bacteria</taxon>
        <taxon>Pseudomonadati</taxon>
        <taxon>Pseudomonadota</taxon>
        <taxon>Alphaproteobacteria</taxon>
        <taxon>Sphingomonadales</taxon>
        <taxon>Sphingomonadaceae</taxon>
        <taxon>Sphingomonas</taxon>
    </lineage>
</organism>
<comment type="caution">
    <text evidence="3">The sequence shown here is derived from an EMBL/GenBank/DDBJ whole genome shotgun (WGS) entry which is preliminary data.</text>
</comment>
<dbReference type="InterPro" id="IPR001031">
    <property type="entry name" value="Thioesterase"/>
</dbReference>
<dbReference type="AlphaFoldDB" id="A0A4S1WY13"/>
<dbReference type="OrthoDB" id="8480037at2"/>
<evidence type="ECO:0000313" key="4">
    <source>
        <dbReference type="Proteomes" id="UP000306147"/>
    </source>
</evidence>
<dbReference type="RefSeq" id="WP_135965815.1">
    <property type="nucleotide sequence ID" value="NZ_SRXT01000012.1"/>
</dbReference>